<dbReference type="Gene3D" id="1.10.10.10">
    <property type="entry name" value="Winged helix-like DNA-binding domain superfamily/Winged helix DNA-binding domain"/>
    <property type="match status" value="1"/>
</dbReference>
<reference evidence="1" key="1">
    <citation type="submission" date="2022-03" db="EMBL/GenBank/DDBJ databases">
        <title>ESBL-producing Moellerella wisconsensis and Escherichia marmotae isolated from wild game meat.</title>
        <authorList>
            <person name="Biggel M."/>
        </authorList>
    </citation>
    <scope>NUCLEOTIDE SEQUENCE</scope>
    <source>
        <strain evidence="1">W51</strain>
    </source>
</reference>
<dbReference type="SUPFAM" id="SSF46894">
    <property type="entry name" value="C-terminal effector domain of the bipartite response regulators"/>
    <property type="match status" value="1"/>
</dbReference>
<dbReference type="InterPro" id="IPR036388">
    <property type="entry name" value="WH-like_DNA-bd_sf"/>
</dbReference>
<organism evidence="1 2">
    <name type="scientific">Moellerella wisconsensis</name>
    <dbReference type="NCBI Taxonomy" id="158849"/>
    <lineage>
        <taxon>Bacteria</taxon>
        <taxon>Pseudomonadati</taxon>
        <taxon>Pseudomonadota</taxon>
        <taxon>Gammaproteobacteria</taxon>
        <taxon>Enterobacterales</taxon>
        <taxon>Morganellaceae</taxon>
        <taxon>Moellerella</taxon>
    </lineage>
</organism>
<dbReference type="RefSeq" id="WP_047256672.1">
    <property type="nucleotide sequence ID" value="NZ_CAWMFK010000026.1"/>
</dbReference>
<evidence type="ECO:0000313" key="1">
    <source>
        <dbReference type="EMBL" id="UNH30231.1"/>
    </source>
</evidence>
<gene>
    <name evidence="1" type="ORF">MNY72_12900</name>
</gene>
<dbReference type="Proteomes" id="UP000829116">
    <property type="component" value="Chromosome"/>
</dbReference>
<dbReference type="InterPro" id="IPR016032">
    <property type="entry name" value="Sig_transdc_resp-reg_C-effctor"/>
</dbReference>
<name>A0A9Q8V424_9GAMM</name>
<dbReference type="EMBL" id="CP093245">
    <property type="protein sequence ID" value="UNH30231.1"/>
    <property type="molecule type" value="Genomic_DNA"/>
</dbReference>
<dbReference type="GO" id="GO:0006355">
    <property type="term" value="P:regulation of DNA-templated transcription"/>
    <property type="evidence" value="ECO:0007669"/>
    <property type="project" value="InterPro"/>
</dbReference>
<dbReference type="GO" id="GO:0003677">
    <property type="term" value="F:DNA binding"/>
    <property type="evidence" value="ECO:0007669"/>
    <property type="project" value="InterPro"/>
</dbReference>
<accession>A0A9Q8V424</accession>
<dbReference type="AlphaFoldDB" id="A0A9Q8V424"/>
<protein>
    <submittedName>
        <fullName evidence="1">Transcriptional regulator</fullName>
    </submittedName>
</protein>
<sequence length="231" mass="26889">MTKNINLSVISQQLINTWNNNKEPYLVKDINSKYLYLNNAFRKLINLPDNIDIIGLTDADISSVSYFLHQDYIKLEKKVHKELRRVSSVESHIFHSNNPREIYICDRTPLFDNEHKLFAVSFHFSLYSNFSSNYYIDNQLPSMINIQDPDPEINMTSEEIATLTLFSHLMTPEEIATLLDLDNEDVSEYLTNICFKLKASSLDELSEYCQEHQFNSNVPDKLMPQGTHELT</sequence>
<dbReference type="GeneID" id="79718160"/>
<evidence type="ECO:0000313" key="2">
    <source>
        <dbReference type="Proteomes" id="UP000829116"/>
    </source>
</evidence>
<proteinExistence type="predicted"/>